<organism evidence="2 3">
    <name type="scientific">Brachionus plicatilis</name>
    <name type="common">Marine rotifer</name>
    <name type="synonym">Brachionus muelleri</name>
    <dbReference type="NCBI Taxonomy" id="10195"/>
    <lineage>
        <taxon>Eukaryota</taxon>
        <taxon>Metazoa</taxon>
        <taxon>Spiralia</taxon>
        <taxon>Gnathifera</taxon>
        <taxon>Rotifera</taxon>
        <taxon>Eurotatoria</taxon>
        <taxon>Monogononta</taxon>
        <taxon>Pseudotrocha</taxon>
        <taxon>Ploima</taxon>
        <taxon>Brachionidae</taxon>
        <taxon>Brachionus</taxon>
    </lineage>
</organism>
<keyword evidence="3" id="KW-1185">Reference proteome</keyword>
<evidence type="ECO:0000313" key="2">
    <source>
        <dbReference type="EMBL" id="RMZ94957.1"/>
    </source>
</evidence>
<evidence type="ECO:0000313" key="3">
    <source>
        <dbReference type="Proteomes" id="UP000276133"/>
    </source>
</evidence>
<evidence type="ECO:0000256" key="1">
    <source>
        <dbReference type="SAM" id="Coils"/>
    </source>
</evidence>
<dbReference type="Proteomes" id="UP000276133">
    <property type="component" value="Unassembled WGS sequence"/>
</dbReference>
<accession>A0A3M7P881</accession>
<dbReference type="EMBL" id="REGN01012708">
    <property type="protein sequence ID" value="RMZ94957.1"/>
    <property type="molecule type" value="Genomic_DNA"/>
</dbReference>
<dbReference type="OrthoDB" id="10492213at2759"/>
<feature type="coiled-coil region" evidence="1">
    <location>
        <begin position="63"/>
        <end position="97"/>
    </location>
</feature>
<protein>
    <submittedName>
        <fullName evidence="2">Uncharacterized protein</fullName>
    </submittedName>
</protein>
<feature type="non-terminal residue" evidence="2">
    <location>
        <position position="336"/>
    </location>
</feature>
<dbReference type="AlphaFoldDB" id="A0A3M7P881"/>
<proteinExistence type="predicted"/>
<gene>
    <name evidence="2" type="ORF">BpHYR1_018383</name>
</gene>
<sequence length="336" mass="40154">MALQIRYVHKNKENEDLKIQLEAKTKLLNERSINADCEIERYQSLEFHYNELLEKHKLCLECMAKQKSDVDSMEERLSILHSENMRLEDEKTQLKDLFGDQVNDLEVNLKKYDQNIGDQCFKLDTNQEKINDLQIQLSKANSKIDEMNLVINEAKNNCANQIKKNESLIKELENKDLRYEELKSSFENSLFQIKSLTQMTLKQKQDFEIEMNELKDKSNFNSKYFESESYQLRKQKKYYETIIKNQVSSFNNQQKLLEELVEIYKKQTLDVKSLKLKCLEFTKKFTDFQLKCKKNTEENGKNEAQIKMLQEKCFDLESKYSEKCEHLNNLERDNYL</sequence>
<keyword evidence="1" id="KW-0175">Coiled coil</keyword>
<feature type="coiled-coil region" evidence="1">
    <location>
        <begin position="123"/>
        <end position="185"/>
    </location>
</feature>
<name>A0A3M7P881_BRAPC</name>
<reference evidence="2 3" key="1">
    <citation type="journal article" date="2018" name="Sci. Rep.">
        <title>Genomic signatures of local adaptation to the degree of environmental predictability in rotifers.</title>
        <authorList>
            <person name="Franch-Gras L."/>
            <person name="Hahn C."/>
            <person name="Garcia-Roger E.M."/>
            <person name="Carmona M.J."/>
            <person name="Serra M."/>
            <person name="Gomez A."/>
        </authorList>
    </citation>
    <scope>NUCLEOTIDE SEQUENCE [LARGE SCALE GENOMIC DNA]</scope>
    <source>
        <strain evidence="2">HYR1</strain>
    </source>
</reference>
<comment type="caution">
    <text evidence="2">The sequence shown here is derived from an EMBL/GenBank/DDBJ whole genome shotgun (WGS) entry which is preliminary data.</text>
</comment>